<dbReference type="Pfam" id="PF04646">
    <property type="entry name" value="DUF604"/>
    <property type="match status" value="1"/>
</dbReference>
<dbReference type="InterPro" id="IPR006740">
    <property type="entry name" value="DUF604"/>
</dbReference>
<sequence>MQLLPSSLKHHHSSSYRLAKNLFLILSSVFIVYLLVSMFVIFTSKGLLIHSPEPELTGHLTSLDHVVFAIISSENSWLKCTDYAKLWWRPQQMKGCVFLESIPPPDSLDLHNHTDSLLPPICISADTSRFPYSNQRGLQSALRAAHAVSEIMVMDRSDVRWFVFGDEDTVFFPDNLVKTLSKYDHRIWYYVGSGSENFEQNREFGFGMAFGGAGFAISSSLARVLAKKIDSCLERYPRLYGGDARVYSCITELGIGMTHEPGFHQFDVRGDAFGLLAAHPVSPVVSIHNLKWIDPIFPNKTTAESLEHLFKAARVDPERLLQQTICYDRWFSWTISVSWGYAVQVFPGHLFLPDATRVQETFKHWKKGNHLADSYVLNTRYLHPDPCGRSTVFFFDQVHSDEDGIRSTYRKLSKDNCSYDPASPRHLEEIRVYSRKLRRSVRQLMAPRRQCCDILPSSNNKVIDVAVRGCKEEELIYMHM</sequence>
<name>A0AAN7KMG9_9MYRT</name>
<gene>
    <name evidence="2" type="ORF">SAY87_030463</name>
</gene>
<accession>A0AAN7KMG9</accession>
<evidence type="ECO:0000313" key="2">
    <source>
        <dbReference type="EMBL" id="KAK4769931.1"/>
    </source>
</evidence>
<keyword evidence="1" id="KW-0472">Membrane</keyword>
<feature type="transmembrane region" description="Helical" evidence="1">
    <location>
        <begin position="21"/>
        <end position="42"/>
    </location>
</feature>
<reference evidence="2 3" key="1">
    <citation type="journal article" date="2023" name="Hortic Res">
        <title>Pangenome of water caltrop reveals structural variations and asymmetric subgenome divergence after allopolyploidization.</title>
        <authorList>
            <person name="Zhang X."/>
            <person name="Chen Y."/>
            <person name="Wang L."/>
            <person name="Yuan Y."/>
            <person name="Fang M."/>
            <person name="Shi L."/>
            <person name="Lu R."/>
            <person name="Comes H.P."/>
            <person name="Ma Y."/>
            <person name="Chen Y."/>
            <person name="Huang G."/>
            <person name="Zhou Y."/>
            <person name="Zheng Z."/>
            <person name="Qiu Y."/>
        </authorList>
    </citation>
    <scope>NUCLEOTIDE SEQUENCE [LARGE SCALE GENOMIC DNA]</scope>
    <source>
        <tissue evidence="2">Roots</tissue>
    </source>
</reference>
<keyword evidence="1" id="KW-1133">Transmembrane helix</keyword>
<comment type="caution">
    <text evidence="2">The sequence shown here is derived from an EMBL/GenBank/DDBJ whole genome shotgun (WGS) entry which is preliminary data.</text>
</comment>
<evidence type="ECO:0000256" key="1">
    <source>
        <dbReference type="SAM" id="Phobius"/>
    </source>
</evidence>
<organism evidence="2 3">
    <name type="scientific">Trapa incisa</name>
    <dbReference type="NCBI Taxonomy" id="236973"/>
    <lineage>
        <taxon>Eukaryota</taxon>
        <taxon>Viridiplantae</taxon>
        <taxon>Streptophyta</taxon>
        <taxon>Embryophyta</taxon>
        <taxon>Tracheophyta</taxon>
        <taxon>Spermatophyta</taxon>
        <taxon>Magnoliopsida</taxon>
        <taxon>eudicotyledons</taxon>
        <taxon>Gunneridae</taxon>
        <taxon>Pentapetalae</taxon>
        <taxon>rosids</taxon>
        <taxon>malvids</taxon>
        <taxon>Myrtales</taxon>
        <taxon>Lythraceae</taxon>
        <taxon>Trapa</taxon>
    </lineage>
</organism>
<dbReference type="Gene3D" id="3.90.550.50">
    <property type="match status" value="1"/>
</dbReference>
<dbReference type="EMBL" id="JAXIOK010000005">
    <property type="protein sequence ID" value="KAK4769931.1"/>
    <property type="molecule type" value="Genomic_DNA"/>
</dbReference>
<keyword evidence="3" id="KW-1185">Reference proteome</keyword>
<dbReference type="FunFam" id="3.90.550.50:FF:000006">
    <property type="entry name" value="Fringe-related protein-like"/>
    <property type="match status" value="1"/>
</dbReference>
<dbReference type="PANTHER" id="PTHR10811">
    <property type="entry name" value="FRINGE-RELATED"/>
    <property type="match status" value="1"/>
</dbReference>
<proteinExistence type="predicted"/>
<protein>
    <submittedName>
        <fullName evidence="2">Uncharacterized protein</fullName>
    </submittedName>
</protein>
<dbReference type="Proteomes" id="UP001345219">
    <property type="component" value="Chromosome 24"/>
</dbReference>
<keyword evidence="1" id="KW-0812">Transmembrane</keyword>
<evidence type="ECO:0000313" key="3">
    <source>
        <dbReference type="Proteomes" id="UP001345219"/>
    </source>
</evidence>
<dbReference type="AlphaFoldDB" id="A0AAN7KMG9"/>